<dbReference type="InterPro" id="IPR000719">
    <property type="entry name" value="Prot_kinase_dom"/>
</dbReference>
<sequence length="605" mass="68259">MSGYGYGETKRRRGDSRSRSRSDRGEKRHKSKKDKKDKKERGDNDRSRKHKHRSRSRSRSAEEDQAPPEKGSLDNEAVLGRKGALGHAQEQKKAAWKEELGKPIPEPEDDGDAPNDGDGPEIEDDDAVDKRLAESRARREALIAKWVNRGEGPGSLETPDTPMVDGESDDEPGDSTDMPPPREEELDEESLKLKKDLHRFIEDARRKADDNAMFDEEVDEEVLKTKSTIAAAAISQTGASADDWDDSEGYYRAKIGEVMVGRYVVTEDLCGKGVFSNVVKAKDKADGSQVAIKVMRCNDMMKKAAEKEVELLERLNKADKQNKRHVIRLHRYFMYRGHLCLVFECMWDNLRVALKKYTKDKGMSLQAVRAYTRQLLIALRHLHKCAIIHADIKPDNILISAGHNVVKICDLGSAMELTEVEPTPYLVSRFYRAPEIVLGAKYGQPLDVFAIGCTLFELFTGKILFPGKNNNDMMRLFMEVKGKLPNKMIKTGTVWKQHFDDSMDFKYQDVNKATRKKITRVITDLSAKRTVKDMVLARVGVEKVKSTDPDDILYVKKATQFADLIDKMIALDPDRRVTANDGLMHPFVAEAGPGSKPIPKGEKKI</sequence>
<dbReference type="Gene3D" id="1.10.510.10">
    <property type="entry name" value="Transferase(Phosphotransferase) domain 1"/>
    <property type="match status" value="1"/>
</dbReference>
<feature type="region of interest" description="Disordered" evidence="8">
    <location>
        <begin position="1"/>
        <end position="189"/>
    </location>
</feature>
<dbReference type="InterPro" id="IPR008271">
    <property type="entry name" value="Ser/Thr_kinase_AS"/>
</dbReference>
<evidence type="ECO:0000256" key="6">
    <source>
        <dbReference type="ARBA" id="ARBA00022840"/>
    </source>
</evidence>
<dbReference type="AlphaFoldDB" id="A0A813ENA0"/>
<gene>
    <name evidence="10" type="ORF">PGLA1383_LOCUS17554</name>
</gene>
<proteinExistence type="inferred from homology"/>
<comment type="caution">
    <text evidence="10">The sequence shown here is derived from an EMBL/GenBank/DDBJ whole genome shotgun (WGS) entry which is preliminary data.</text>
</comment>
<organism evidence="10 11">
    <name type="scientific">Polarella glacialis</name>
    <name type="common">Dinoflagellate</name>
    <dbReference type="NCBI Taxonomy" id="89957"/>
    <lineage>
        <taxon>Eukaryota</taxon>
        <taxon>Sar</taxon>
        <taxon>Alveolata</taxon>
        <taxon>Dinophyceae</taxon>
        <taxon>Suessiales</taxon>
        <taxon>Suessiaceae</taxon>
        <taxon>Polarella</taxon>
    </lineage>
</organism>
<feature type="compositionally biased region" description="Basic residues" evidence="8">
    <location>
        <begin position="27"/>
        <end position="36"/>
    </location>
</feature>
<evidence type="ECO:0000256" key="4">
    <source>
        <dbReference type="ARBA" id="ARBA00022741"/>
    </source>
</evidence>
<evidence type="ECO:0000256" key="3">
    <source>
        <dbReference type="ARBA" id="ARBA00022679"/>
    </source>
</evidence>
<protein>
    <recommendedName>
        <fullName evidence="1">non-specific serine/threonine protein kinase</fullName>
        <ecNumber evidence="1">2.7.11.1</ecNumber>
    </recommendedName>
</protein>
<evidence type="ECO:0000259" key="9">
    <source>
        <dbReference type="PROSITE" id="PS50011"/>
    </source>
</evidence>
<dbReference type="GO" id="GO:0005524">
    <property type="term" value="F:ATP binding"/>
    <property type="evidence" value="ECO:0007669"/>
    <property type="project" value="UniProtKB-KW"/>
</dbReference>
<evidence type="ECO:0000256" key="2">
    <source>
        <dbReference type="ARBA" id="ARBA00022527"/>
    </source>
</evidence>
<evidence type="ECO:0000256" key="7">
    <source>
        <dbReference type="ARBA" id="ARBA00023596"/>
    </source>
</evidence>
<evidence type="ECO:0000313" key="11">
    <source>
        <dbReference type="Proteomes" id="UP000654075"/>
    </source>
</evidence>
<dbReference type="Proteomes" id="UP000654075">
    <property type="component" value="Unassembled WGS sequence"/>
</dbReference>
<comment type="similarity">
    <text evidence="7">Belongs to the protein kinase superfamily. CMGC Ser/Thr protein kinase family.</text>
</comment>
<dbReference type="EC" id="2.7.11.1" evidence="1"/>
<evidence type="ECO:0000256" key="1">
    <source>
        <dbReference type="ARBA" id="ARBA00012513"/>
    </source>
</evidence>
<dbReference type="PANTHER" id="PTHR24058">
    <property type="entry name" value="DUAL SPECIFICITY PROTEIN KINASE"/>
    <property type="match status" value="1"/>
</dbReference>
<dbReference type="InterPro" id="IPR011009">
    <property type="entry name" value="Kinase-like_dom_sf"/>
</dbReference>
<feature type="compositionally biased region" description="Basic residues" evidence="8">
    <location>
        <begin position="47"/>
        <end position="58"/>
    </location>
</feature>
<evidence type="ECO:0000256" key="5">
    <source>
        <dbReference type="ARBA" id="ARBA00022777"/>
    </source>
</evidence>
<keyword evidence="5" id="KW-0418">Kinase</keyword>
<reference evidence="10" key="1">
    <citation type="submission" date="2021-02" db="EMBL/GenBank/DDBJ databases">
        <authorList>
            <person name="Dougan E. K."/>
            <person name="Rhodes N."/>
            <person name="Thang M."/>
            <person name="Chan C."/>
        </authorList>
    </citation>
    <scope>NUCLEOTIDE SEQUENCE</scope>
</reference>
<dbReference type="InterPro" id="IPR050494">
    <property type="entry name" value="Ser_Thr_dual-spec_kinase"/>
</dbReference>
<dbReference type="GO" id="GO:0004674">
    <property type="term" value="F:protein serine/threonine kinase activity"/>
    <property type="evidence" value="ECO:0007669"/>
    <property type="project" value="UniProtKB-KW"/>
</dbReference>
<dbReference type="PROSITE" id="PS50011">
    <property type="entry name" value="PROTEIN_KINASE_DOM"/>
    <property type="match status" value="1"/>
</dbReference>
<dbReference type="PROSITE" id="PS00108">
    <property type="entry name" value="PROTEIN_KINASE_ST"/>
    <property type="match status" value="1"/>
</dbReference>
<dbReference type="FunFam" id="1.10.510.10:FF:000078">
    <property type="entry name" value="Serine/threonine-protein kinase PRP4 homolog"/>
    <property type="match status" value="1"/>
</dbReference>
<keyword evidence="11" id="KW-1185">Reference proteome</keyword>
<keyword evidence="3" id="KW-0808">Transferase</keyword>
<keyword evidence="4" id="KW-0547">Nucleotide-binding</keyword>
<dbReference type="EMBL" id="CAJNNV010010882">
    <property type="protein sequence ID" value="CAE8599190.1"/>
    <property type="molecule type" value="Genomic_DNA"/>
</dbReference>
<keyword evidence="2" id="KW-0723">Serine/threonine-protein kinase</keyword>
<feature type="domain" description="Protein kinase" evidence="9">
    <location>
        <begin position="264"/>
        <end position="588"/>
    </location>
</feature>
<dbReference type="Pfam" id="PF00069">
    <property type="entry name" value="Pkinase"/>
    <property type="match status" value="1"/>
</dbReference>
<accession>A0A813ENA0</accession>
<dbReference type="Gene3D" id="3.30.200.20">
    <property type="entry name" value="Phosphorylase Kinase, domain 1"/>
    <property type="match status" value="1"/>
</dbReference>
<dbReference type="OrthoDB" id="3967at2759"/>
<feature type="compositionally biased region" description="Basic and acidic residues" evidence="8">
    <location>
        <begin position="15"/>
        <end position="26"/>
    </location>
</feature>
<feature type="compositionally biased region" description="Basic and acidic residues" evidence="8">
    <location>
        <begin position="37"/>
        <end position="46"/>
    </location>
</feature>
<dbReference type="SMART" id="SM00220">
    <property type="entry name" value="S_TKc"/>
    <property type="match status" value="1"/>
</dbReference>
<feature type="compositionally biased region" description="Basic and acidic residues" evidence="8">
    <location>
        <begin position="128"/>
        <end position="142"/>
    </location>
</feature>
<evidence type="ECO:0000313" key="10">
    <source>
        <dbReference type="EMBL" id="CAE8599190.1"/>
    </source>
</evidence>
<dbReference type="PANTHER" id="PTHR24058:SF103">
    <property type="entry name" value="SERINE_THREONINE-PROTEIN KINASE PRP4 HOMOLOG"/>
    <property type="match status" value="1"/>
</dbReference>
<dbReference type="OMA" id="ECNIHER"/>
<feature type="compositionally biased region" description="Basic and acidic residues" evidence="8">
    <location>
        <begin position="89"/>
        <end position="101"/>
    </location>
</feature>
<dbReference type="SUPFAM" id="SSF56112">
    <property type="entry name" value="Protein kinase-like (PK-like)"/>
    <property type="match status" value="1"/>
</dbReference>
<keyword evidence="6" id="KW-0067">ATP-binding</keyword>
<feature type="compositionally biased region" description="Acidic residues" evidence="8">
    <location>
        <begin position="106"/>
        <end position="127"/>
    </location>
</feature>
<name>A0A813ENA0_POLGL</name>
<evidence type="ECO:0000256" key="8">
    <source>
        <dbReference type="SAM" id="MobiDB-lite"/>
    </source>
</evidence>